<dbReference type="InterPro" id="IPR001789">
    <property type="entry name" value="Sig_transdc_resp-reg_receiver"/>
</dbReference>
<proteinExistence type="predicted"/>
<evidence type="ECO:0000256" key="6">
    <source>
        <dbReference type="ARBA" id="ARBA00041201"/>
    </source>
</evidence>
<keyword evidence="2" id="KW-0902">Two-component regulatory system</keyword>
<organism evidence="11 12">
    <name type="scientific">Canibacter oris</name>
    <dbReference type="NCBI Taxonomy" id="1365628"/>
    <lineage>
        <taxon>Bacteria</taxon>
        <taxon>Bacillati</taxon>
        <taxon>Actinomycetota</taxon>
        <taxon>Actinomycetes</taxon>
        <taxon>Micrococcales</taxon>
        <taxon>Microbacteriaceae</taxon>
        <taxon>Canibacter</taxon>
    </lineage>
</organism>
<dbReference type="Pfam" id="PF00072">
    <property type="entry name" value="Response_reg"/>
    <property type="match status" value="1"/>
</dbReference>
<dbReference type="RefSeq" id="WP_343048762.1">
    <property type="nucleotide sequence ID" value="NZ_JACIFD010000004.1"/>
</dbReference>
<keyword evidence="5" id="KW-0804">Transcription</keyword>
<dbReference type="CDD" id="cd00383">
    <property type="entry name" value="trans_reg_C"/>
    <property type="match status" value="1"/>
</dbReference>
<comment type="caution">
    <text evidence="11">The sequence shown here is derived from an EMBL/GenBank/DDBJ whole genome shotgun (WGS) entry which is preliminary data.</text>
</comment>
<feature type="domain" description="OmpR/PhoB-type" evidence="10">
    <location>
        <begin position="131"/>
        <end position="229"/>
    </location>
</feature>
<evidence type="ECO:0000256" key="4">
    <source>
        <dbReference type="ARBA" id="ARBA00023125"/>
    </source>
</evidence>
<sequence>MTNHILLVEDELSIAQPLTFLLQREGFSVTHAADGNTALEQFQRGNFDLVLLDLMLPGVYGTEVCRQMRILSNTPIVMLTAKDSEIDVVVGLELGADDYITKPYSTRELLARIRAVLRRAEAPATNSAAAPQTIEIAGIKLDPERHTVTVNGAEVNMPLREFELLEMLMQNAGRVLTRSQLLDRIWGQNYYGDSKTLDVHIKRIRSKIEAQPSQPQLLQTVRGVGYRFT</sequence>
<dbReference type="FunFam" id="1.10.10.10:FF:000018">
    <property type="entry name" value="DNA-binding response regulator ResD"/>
    <property type="match status" value="1"/>
</dbReference>
<dbReference type="SMART" id="SM00862">
    <property type="entry name" value="Trans_reg_C"/>
    <property type="match status" value="1"/>
</dbReference>
<dbReference type="InterPro" id="IPR036388">
    <property type="entry name" value="WH-like_DNA-bd_sf"/>
</dbReference>
<dbReference type="Pfam" id="PF00486">
    <property type="entry name" value="Trans_reg_C"/>
    <property type="match status" value="1"/>
</dbReference>
<dbReference type="FunFam" id="3.40.50.2300:FF:000001">
    <property type="entry name" value="DNA-binding response regulator PhoB"/>
    <property type="match status" value="1"/>
</dbReference>
<feature type="modified residue" description="4-aspartylphosphate" evidence="7">
    <location>
        <position position="53"/>
    </location>
</feature>
<dbReference type="Gene3D" id="6.10.250.690">
    <property type="match status" value="1"/>
</dbReference>
<accession>A0A840DMH1</accession>
<dbReference type="GO" id="GO:0032993">
    <property type="term" value="C:protein-DNA complex"/>
    <property type="evidence" value="ECO:0007669"/>
    <property type="project" value="TreeGrafter"/>
</dbReference>
<feature type="DNA-binding region" description="OmpR/PhoB-type" evidence="8">
    <location>
        <begin position="131"/>
        <end position="229"/>
    </location>
</feature>
<dbReference type="PROSITE" id="PS51755">
    <property type="entry name" value="OMPR_PHOB"/>
    <property type="match status" value="1"/>
</dbReference>
<dbReference type="InterPro" id="IPR039420">
    <property type="entry name" value="WalR-like"/>
</dbReference>
<dbReference type="SMART" id="SM00448">
    <property type="entry name" value="REC"/>
    <property type="match status" value="1"/>
</dbReference>
<gene>
    <name evidence="11" type="ORF">F5897_000550</name>
</gene>
<feature type="domain" description="Response regulatory" evidence="9">
    <location>
        <begin position="4"/>
        <end position="117"/>
    </location>
</feature>
<dbReference type="SUPFAM" id="SSF46894">
    <property type="entry name" value="C-terminal effector domain of the bipartite response regulators"/>
    <property type="match status" value="1"/>
</dbReference>
<evidence type="ECO:0000256" key="2">
    <source>
        <dbReference type="ARBA" id="ARBA00023012"/>
    </source>
</evidence>
<dbReference type="GO" id="GO:0005829">
    <property type="term" value="C:cytosol"/>
    <property type="evidence" value="ECO:0007669"/>
    <property type="project" value="TreeGrafter"/>
</dbReference>
<dbReference type="PANTHER" id="PTHR48111:SF72">
    <property type="entry name" value="SENSORY TRANSDUCTION PROTEIN REGX3"/>
    <property type="match status" value="1"/>
</dbReference>
<dbReference type="EMBL" id="JACIFD010000004">
    <property type="protein sequence ID" value="MBB4071258.1"/>
    <property type="molecule type" value="Genomic_DNA"/>
</dbReference>
<dbReference type="InterPro" id="IPR011006">
    <property type="entry name" value="CheY-like_superfamily"/>
</dbReference>
<name>A0A840DMH1_9MICO</name>
<evidence type="ECO:0000256" key="3">
    <source>
        <dbReference type="ARBA" id="ARBA00023015"/>
    </source>
</evidence>
<keyword evidence="4 8" id="KW-0238">DNA-binding</keyword>
<evidence type="ECO:0000313" key="11">
    <source>
        <dbReference type="EMBL" id="MBB4071258.1"/>
    </source>
</evidence>
<dbReference type="InterPro" id="IPR016032">
    <property type="entry name" value="Sig_transdc_resp-reg_C-effctor"/>
</dbReference>
<reference evidence="11" key="1">
    <citation type="submission" date="2020-08" db="EMBL/GenBank/DDBJ databases">
        <title>Sequencing the genomes of 1000 actinobacteria strains.</title>
        <authorList>
            <person name="Klenk H.-P."/>
        </authorList>
    </citation>
    <scope>NUCLEOTIDE SEQUENCE [LARGE SCALE GENOMIC DNA]</scope>
    <source>
        <strain evidence="11">DSM 27064</strain>
    </source>
</reference>
<keyword evidence="12" id="KW-1185">Reference proteome</keyword>
<dbReference type="PANTHER" id="PTHR48111">
    <property type="entry name" value="REGULATOR OF RPOS"/>
    <property type="match status" value="1"/>
</dbReference>
<dbReference type="PROSITE" id="PS50110">
    <property type="entry name" value="RESPONSE_REGULATORY"/>
    <property type="match status" value="1"/>
</dbReference>
<dbReference type="GO" id="GO:0006355">
    <property type="term" value="P:regulation of DNA-templated transcription"/>
    <property type="evidence" value="ECO:0007669"/>
    <property type="project" value="InterPro"/>
</dbReference>
<evidence type="ECO:0000256" key="1">
    <source>
        <dbReference type="ARBA" id="ARBA00022553"/>
    </source>
</evidence>
<dbReference type="Gene3D" id="1.10.10.10">
    <property type="entry name" value="Winged helix-like DNA-binding domain superfamily/Winged helix DNA-binding domain"/>
    <property type="match status" value="1"/>
</dbReference>
<evidence type="ECO:0000256" key="7">
    <source>
        <dbReference type="PROSITE-ProRule" id="PRU00169"/>
    </source>
</evidence>
<dbReference type="SUPFAM" id="SSF52172">
    <property type="entry name" value="CheY-like"/>
    <property type="match status" value="1"/>
</dbReference>
<dbReference type="AlphaFoldDB" id="A0A840DMH1"/>
<keyword evidence="1 7" id="KW-0597">Phosphoprotein</keyword>
<evidence type="ECO:0000259" key="10">
    <source>
        <dbReference type="PROSITE" id="PS51755"/>
    </source>
</evidence>
<dbReference type="InterPro" id="IPR001867">
    <property type="entry name" value="OmpR/PhoB-type_DNA-bd"/>
</dbReference>
<protein>
    <recommendedName>
        <fullName evidence="6">Sensory transduction protein RegX3</fullName>
    </recommendedName>
</protein>
<evidence type="ECO:0000259" key="9">
    <source>
        <dbReference type="PROSITE" id="PS50110"/>
    </source>
</evidence>
<evidence type="ECO:0000256" key="5">
    <source>
        <dbReference type="ARBA" id="ARBA00023163"/>
    </source>
</evidence>
<keyword evidence="3" id="KW-0805">Transcription regulation</keyword>
<dbReference type="GO" id="GO:0000976">
    <property type="term" value="F:transcription cis-regulatory region binding"/>
    <property type="evidence" value="ECO:0007669"/>
    <property type="project" value="TreeGrafter"/>
</dbReference>
<dbReference type="Gene3D" id="3.40.50.2300">
    <property type="match status" value="1"/>
</dbReference>
<dbReference type="Proteomes" id="UP000571183">
    <property type="component" value="Unassembled WGS sequence"/>
</dbReference>
<dbReference type="GO" id="GO:0000156">
    <property type="term" value="F:phosphorelay response regulator activity"/>
    <property type="evidence" value="ECO:0007669"/>
    <property type="project" value="TreeGrafter"/>
</dbReference>
<evidence type="ECO:0000256" key="8">
    <source>
        <dbReference type="PROSITE-ProRule" id="PRU01091"/>
    </source>
</evidence>
<evidence type="ECO:0000313" key="12">
    <source>
        <dbReference type="Proteomes" id="UP000571183"/>
    </source>
</evidence>